<protein>
    <submittedName>
        <fullName evidence="3">FHA domain-containing protein</fullName>
    </submittedName>
</protein>
<accession>A0A5B1BMF5</accession>
<dbReference type="InterPro" id="IPR000253">
    <property type="entry name" value="FHA_dom"/>
</dbReference>
<dbReference type="Pfam" id="PF01381">
    <property type="entry name" value="HTH_3"/>
    <property type="match status" value="1"/>
</dbReference>
<dbReference type="PROSITE" id="PS50006">
    <property type="entry name" value="FHA_DOMAIN"/>
    <property type="match status" value="1"/>
</dbReference>
<reference evidence="3 4" key="1">
    <citation type="submission" date="2019-09" db="EMBL/GenBank/DDBJ databases">
        <title>Report of infection by Mycobacterium simiae a patient suffering from pulmonary tuberculosis.</title>
        <authorList>
            <person name="Mohanty P.S."/>
            <person name="Bansal A.K."/>
            <person name="Singh H."/>
            <person name="Sharma S."/>
            <person name="Patil S.A."/>
            <person name="Upadhaya P."/>
            <person name="Singh P.K."/>
            <person name="Kumar D."/>
            <person name="Kumar S."/>
            <person name="Singh R.K."/>
            <person name="Chaudhary B."/>
        </authorList>
    </citation>
    <scope>NUCLEOTIDE SEQUENCE [LARGE SCALE GENOMIC DNA]</scope>
    <source>
        <strain evidence="3 4">JAL-560-SIM</strain>
    </source>
</reference>
<dbReference type="InterPro" id="IPR010982">
    <property type="entry name" value="Lambda_DNA-bd_dom_sf"/>
</dbReference>
<evidence type="ECO:0000313" key="3">
    <source>
        <dbReference type="EMBL" id="KAA1248573.1"/>
    </source>
</evidence>
<gene>
    <name evidence="3" type="ORF">F0Q45_19805</name>
</gene>
<keyword evidence="1" id="KW-0597">Phosphoprotein</keyword>
<dbReference type="Gene3D" id="1.10.260.40">
    <property type="entry name" value="lambda repressor-like DNA-binding domains"/>
    <property type="match status" value="1"/>
</dbReference>
<dbReference type="CDD" id="cd00093">
    <property type="entry name" value="HTH_XRE"/>
    <property type="match status" value="1"/>
</dbReference>
<dbReference type="SUPFAM" id="SSF47413">
    <property type="entry name" value="lambda repressor-like DNA-binding domains"/>
    <property type="match status" value="1"/>
</dbReference>
<organism evidence="3 4">
    <name type="scientific">Mycobacterium simiae</name>
    <name type="common">Mycobacterium habana</name>
    <dbReference type="NCBI Taxonomy" id="1784"/>
    <lineage>
        <taxon>Bacteria</taxon>
        <taxon>Bacillati</taxon>
        <taxon>Actinomycetota</taxon>
        <taxon>Actinomycetes</taxon>
        <taxon>Mycobacteriales</taxon>
        <taxon>Mycobacteriaceae</taxon>
        <taxon>Mycobacterium</taxon>
        <taxon>Mycobacterium simiae complex</taxon>
    </lineage>
</organism>
<feature type="domain" description="FHA" evidence="2">
    <location>
        <begin position="38"/>
        <end position="86"/>
    </location>
</feature>
<dbReference type="RefSeq" id="WP_149655559.1">
    <property type="nucleotide sequence ID" value="NZ_VTZN01000147.1"/>
</dbReference>
<dbReference type="SMART" id="SM00530">
    <property type="entry name" value="HTH_XRE"/>
    <property type="match status" value="2"/>
</dbReference>
<dbReference type="OrthoDB" id="3214282at2"/>
<dbReference type="GO" id="GO:0003677">
    <property type="term" value="F:DNA binding"/>
    <property type="evidence" value="ECO:0007669"/>
    <property type="project" value="InterPro"/>
</dbReference>
<dbReference type="InterPro" id="IPR001387">
    <property type="entry name" value="Cro/C1-type_HTH"/>
</dbReference>
<dbReference type="Gene3D" id="2.60.200.20">
    <property type="match status" value="1"/>
</dbReference>
<evidence type="ECO:0000259" key="2">
    <source>
        <dbReference type="PROSITE" id="PS50006"/>
    </source>
</evidence>
<dbReference type="SMART" id="SM00240">
    <property type="entry name" value="FHA"/>
    <property type="match status" value="1"/>
</dbReference>
<proteinExistence type="predicted"/>
<sequence length="367" mass="39115">MQTTESTSPSPASTPLGRRLAIRAGDRTYTVHEDEAPILIGRDVSARVCIDDDRISRHHVRLDHLANGWIAVDQSRNGIFIDGARQSQIPINGTTTILLGHPLEGIPVAFTEGISAQPYLDTDADDAESTMVNDTTDPGIARAGKAVANRRKELDLSQRHLAANGVMSAGSLIALEKGRVWPRPSTLAKLEEVLEWPRGHIAGIRYQRVAPNDERTMTLTNISQAPLMTDVVEVALDNLTEAIKDLPEVSDPAFSARAGRILANLRRIEASAAQAARAASGDPSVARVLGAVRRPYKDLMLRAARAPGATLGQRVFAARHRAELSADELANAAGVPVDVVMAAEAEAPLDADAVAALSAALNSLTGR</sequence>
<evidence type="ECO:0000313" key="4">
    <source>
        <dbReference type="Proteomes" id="UP000324701"/>
    </source>
</evidence>
<dbReference type="AlphaFoldDB" id="A0A5B1BMF5"/>
<dbReference type="InterPro" id="IPR008984">
    <property type="entry name" value="SMAD_FHA_dom_sf"/>
</dbReference>
<dbReference type="Proteomes" id="UP000324701">
    <property type="component" value="Unassembled WGS sequence"/>
</dbReference>
<comment type="caution">
    <text evidence="3">The sequence shown here is derived from an EMBL/GenBank/DDBJ whole genome shotgun (WGS) entry which is preliminary data.</text>
</comment>
<dbReference type="Pfam" id="PF00498">
    <property type="entry name" value="FHA"/>
    <property type="match status" value="1"/>
</dbReference>
<keyword evidence="4" id="KW-1185">Reference proteome</keyword>
<name>A0A5B1BMF5_MYCSI</name>
<evidence type="ECO:0000256" key="1">
    <source>
        <dbReference type="ARBA" id="ARBA00022553"/>
    </source>
</evidence>
<dbReference type="SUPFAM" id="SSF49879">
    <property type="entry name" value="SMAD/FHA domain"/>
    <property type="match status" value="1"/>
</dbReference>
<dbReference type="EMBL" id="VTZN01000147">
    <property type="protein sequence ID" value="KAA1248573.1"/>
    <property type="molecule type" value="Genomic_DNA"/>
</dbReference>